<dbReference type="PANTHER" id="PTHR11592:SF134">
    <property type="entry name" value="PHOSPHOLIPID HYDROPEROXIDE GLUTATHIONE PEROXIDASE"/>
    <property type="match status" value="1"/>
</dbReference>
<dbReference type="AlphaFoldDB" id="A0A7R9ME77"/>
<accession>A0A7R9ME77</accession>
<dbReference type="PROSITE" id="PS51352">
    <property type="entry name" value="THIOREDOXIN_2"/>
    <property type="match status" value="1"/>
</dbReference>
<evidence type="ECO:0000256" key="5">
    <source>
        <dbReference type="RuleBase" id="RU000499"/>
    </source>
</evidence>
<dbReference type="GO" id="GO:0004601">
    <property type="term" value="F:peroxidase activity"/>
    <property type="evidence" value="ECO:0007669"/>
    <property type="project" value="UniProtKB-KW"/>
</dbReference>
<dbReference type="Proteomes" id="UP000728032">
    <property type="component" value="Unassembled WGS sequence"/>
</dbReference>
<dbReference type="InterPro" id="IPR029759">
    <property type="entry name" value="GPX_AS"/>
</dbReference>
<dbReference type="PIRSF" id="PIRSF000303">
    <property type="entry name" value="Glutathion_perox"/>
    <property type="match status" value="1"/>
</dbReference>
<feature type="domain" description="Thioredoxin" evidence="7">
    <location>
        <begin position="22"/>
        <end position="180"/>
    </location>
</feature>
<dbReference type="Gene3D" id="3.40.30.10">
    <property type="entry name" value="Glutaredoxin"/>
    <property type="match status" value="1"/>
</dbReference>
<proteinExistence type="inferred from homology"/>
<dbReference type="CDD" id="cd00340">
    <property type="entry name" value="GSH_Peroxidase"/>
    <property type="match status" value="1"/>
</dbReference>
<keyword evidence="9" id="KW-1185">Reference proteome</keyword>
<evidence type="ECO:0000256" key="2">
    <source>
        <dbReference type="ARBA" id="ARBA00022559"/>
    </source>
</evidence>
<dbReference type="PRINTS" id="PR01011">
    <property type="entry name" value="GLUTPROXDASE"/>
</dbReference>
<dbReference type="InterPro" id="IPR013766">
    <property type="entry name" value="Thioredoxin_domain"/>
</dbReference>
<keyword evidence="2 5" id="KW-0575">Peroxidase</keyword>
<dbReference type="OrthoDB" id="446890at2759"/>
<keyword evidence="6" id="KW-0732">Signal</keyword>
<evidence type="ECO:0000313" key="8">
    <source>
        <dbReference type="EMBL" id="CAD7658428.1"/>
    </source>
</evidence>
<dbReference type="PANTHER" id="PTHR11592">
    <property type="entry name" value="GLUTATHIONE PEROXIDASE"/>
    <property type="match status" value="1"/>
</dbReference>
<protein>
    <recommendedName>
        <fullName evidence="5">Glutathione peroxidase</fullName>
    </recommendedName>
</protein>
<evidence type="ECO:0000256" key="4">
    <source>
        <dbReference type="PIRSR" id="PIRSR000303-1"/>
    </source>
</evidence>
<evidence type="ECO:0000313" key="9">
    <source>
        <dbReference type="Proteomes" id="UP000728032"/>
    </source>
</evidence>
<evidence type="ECO:0000259" key="7">
    <source>
        <dbReference type="PROSITE" id="PS51352"/>
    </source>
</evidence>
<dbReference type="InterPro" id="IPR036249">
    <property type="entry name" value="Thioredoxin-like_sf"/>
</dbReference>
<comment type="similarity">
    <text evidence="1 5">Belongs to the glutathione peroxidase family.</text>
</comment>
<dbReference type="InterPro" id="IPR000889">
    <property type="entry name" value="Glutathione_peroxidase"/>
</dbReference>
<reference evidence="8" key="1">
    <citation type="submission" date="2020-11" db="EMBL/GenBank/DDBJ databases">
        <authorList>
            <person name="Tran Van P."/>
        </authorList>
    </citation>
    <scope>NUCLEOTIDE SEQUENCE</scope>
</reference>
<dbReference type="PROSITE" id="PS00460">
    <property type="entry name" value="GLUTATHIONE_PEROXID_1"/>
    <property type="match status" value="1"/>
</dbReference>
<gene>
    <name evidence="8" type="ORF">ONB1V03_LOCUS15049</name>
</gene>
<dbReference type="PROSITE" id="PS51355">
    <property type="entry name" value="GLUTATHIONE_PEROXID_3"/>
    <property type="match status" value="1"/>
</dbReference>
<dbReference type="Pfam" id="PF00255">
    <property type="entry name" value="GSHPx"/>
    <property type="match status" value="1"/>
</dbReference>
<dbReference type="FunFam" id="3.40.30.10:FF:000025">
    <property type="entry name" value="Glutathione peroxidase"/>
    <property type="match status" value="1"/>
</dbReference>
<evidence type="ECO:0000256" key="3">
    <source>
        <dbReference type="ARBA" id="ARBA00023002"/>
    </source>
</evidence>
<evidence type="ECO:0000256" key="6">
    <source>
        <dbReference type="SAM" id="SignalP"/>
    </source>
</evidence>
<organism evidence="8">
    <name type="scientific">Oppiella nova</name>
    <dbReference type="NCBI Taxonomy" id="334625"/>
    <lineage>
        <taxon>Eukaryota</taxon>
        <taxon>Metazoa</taxon>
        <taxon>Ecdysozoa</taxon>
        <taxon>Arthropoda</taxon>
        <taxon>Chelicerata</taxon>
        <taxon>Arachnida</taxon>
        <taxon>Acari</taxon>
        <taxon>Acariformes</taxon>
        <taxon>Sarcoptiformes</taxon>
        <taxon>Oribatida</taxon>
        <taxon>Brachypylina</taxon>
        <taxon>Oppioidea</taxon>
        <taxon>Oppiidae</taxon>
        <taxon>Oppiella</taxon>
    </lineage>
</organism>
<dbReference type="GO" id="GO:0006979">
    <property type="term" value="P:response to oxidative stress"/>
    <property type="evidence" value="ECO:0007669"/>
    <property type="project" value="InterPro"/>
</dbReference>
<evidence type="ECO:0000256" key="1">
    <source>
        <dbReference type="ARBA" id="ARBA00006926"/>
    </source>
</evidence>
<keyword evidence="3 5" id="KW-0560">Oxidoreductase</keyword>
<feature type="chain" id="PRO_5035592704" description="Glutathione peroxidase" evidence="6">
    <location>
        <begin position="18"/>
        <end position="183"/>
    </location>
</feature>
<dbReference type="SUPFAM" id="SSF52833">
    <property type="entry name" value="Thioredoxin-like"/>
    <property type="match status" value="1"/>
</dbReference>
<name>A0A7R9ME77_9ACAR</name>
<dbReference type="EMBL" id="CAJPVJ010014959">
    <property type="protein sequence ID" value="CAG2175614.1"/>
    <property type="molecule type" value="Genomic_DNA"/>
</dbReference>
<feature type="active site" evidence="4">
    <location>
        <position position="60"/>
    </location>
</feature>
<sequence>MQIFAALLVCGIAVSIAADSDWKSAKTMYDFVVKDIDGNEVSLDKYQGHPVLVVNVASKCGLTDTNYRQLNELYTNYNDRGFRIIAFPSNEFKKQEPGCNAEIKEFAMKYDVKFDMMTKIKVNGDDAHPLYKWLKNKQGLDDIEWNFAKFLIDQNGVPIKRYAPTVAPKDIESDVKSLLYNEL</sequence>
<dbReference type="EMBL" id="OC929784">
    <property type="protein sequence ID" value="CAD7658428.1"/>
    <property type="molecule type" value="Genomic_DNA"/>
</dbReference>
<feature type="signal peptide" evidence="6">
    <location>
        <begin position="1"/>
        <end position="17"/>
    </location>
</feature>